<dbReference type="GeneID" id="20374563"/>
<keyword evidence="4 10" id="KW-0812">Transmembrane</keyword>
<accession>R9ACI1</accession>
<keyword evidence="8" id="KW-0496">Mitochondrion</keyword>
<keyword evidence="5" id="KW-0677">Repeat</keyword>
<protein>
    <recommendedName>
        <fullName evidence="14">Mitochondrial oxaloacetate transport protein</fullName>
    </recommendedName>
</protein>
<comment type="subcellular location">
    <subcellularLocation>
        <location evidence="1">Mitochondrion inner membrane</location>
        <topology evidence="1">Multi-pass membrane protein</topology>
    </subcellularLocation>
</comment>
<keyword evidence="6" id="KW-0999">Mitochondrion inner membrane</keyword>
<dbReference type="SUPFAM" id="SSF103506">
    <property type="entry name" value="Mitochondrial carrier"/>
    <property type="match status" value="1"/>
</dbReference>
<dbReference type="PROSITE" id="PS50920">
    <property type="entry name" value="SOLCAR"/>
    <property type="match status" value="3"/>
</dbReference>
<proteinExistence type="inferred from homology"/>
<evidence type="ECO:0008006" key="14">
    <source>
        <dbReference type="Google" id="ProtNLM"/>
    </source>
</evidence>
<keyword evidence="13" id="KW-1185">Reference proteome</keyword>
<evidence type="ECO:0000256" key="10">
    <source>
        <dbReference type="PROSITE-ProRule" id="PRU00282"/>
    </source>
</evidence>
<feature type="repeat" description="Solcar" evidence="10">
    <location>
        <begin position="168"/>
        <end position="260"/>
    </location>
</feature>
<sequence>MGLGDKQVGCKGLMEGNTRATKLLDDKYKQVKEFDESEGWEELEEDMAIIDASSALKDSAIDSDDFQLIGFFCGAAASCGAVTLSNPMEVAKTRLQLQGELSKQGVKVYNNVGEVFTKTYRHEGIRGLQRGLGTSYVYQTALNGCRLGFYEPVRRQLNSLTGIPADKNVTTTSVGAGIVSGMMGAASGNPFYLIKARMQAYSPSLPVGTQHHYRHGYDALKSVIRVEGISGLIRGMDAAILRTCMGSSVQLPTYIAAKTYFSSNGIFEPTSLANFIFSSSISGACVCLMMQPPDVALTRMYNQPTQKMENGKSVGQFYKNPIDCLYKTVKAEGVTGLYKGTSAQFLRIAPHTVCCLVFNDLVCGWYSGFKKSYVSTSTSS</sequence>
<dbReference type="PANTHER" id="PTHR45928">
    <property type="entry name" value="RE38146P"/>
    <property type="match status" value="1"/>
</dbReference>
<evidence type="ECO:0000256" key="9">
    <source>
        <dbReference type="ARBA" id="ARBA00023136"/>
    </source>
</evidence>
<dbReference type="InterPro" id="IPR018108">
    <property type="entry name" value="MCP_transmembrane"/>
</dbReference>
<dbReference type="Pfam" id="PF00153">
    <property type="entry name" value="Mito_carr"/>
    <property type="match status" value="3"/>
</dbReference>
<feature type="repeat" description="Solcar" evidence="10">
    <location>
        <begin position="270"/>
        <end position="365"/>
    </location>
</feature>
<keyword evidence="3 11" id="KW-0813">Transport</keyword>
<dbReference type="EMBL" id="KE007239">
    <property type="protein sequence ID" value="EOQ99779.1"/>
    <property type="molecule type" value="Genomic_DNA"/>
</dbReference>
<dbReference type="RefSeq" id="XP_009269514.1">
    <property type="nucleotide sequence ID" value="XM_009271239.1"/>
</dbReference>
<dbReference type="Gene3D" id="1.50.40.10">
    <property type="entry name" value="Mitochondrial carrier domain"/>
    <property type="match status" value="1"/>
</dbReference>
<dbReference type="Proteomes" id="UP000014064">
    <property type="component" value="Unassembled WGS sequence"/>
</dbReference>
<feature type="repeat" description="Solcar" evidence="10">
    <location>
        <begin position="65"/>
        <end position="156"/>
    </location>
</feature>
<gene>
    <name evidence="12" type="ORF">J056_001611</name>
</gene>
<evidence type="ECO:0000313" key="13">
    <source>
        <dbReference type="Proteomes" id="UP000014064"/>
    </source>
</evidence>
<comment type="similarity">
    <text evidence="2 11">Belongs to the mitochondrial carrier (TC 2.A.29) family.</text>
</comment>
<organism evidence="12 13">
    <name type="scientific">Wallemia ichthyophaga (strain EXF-994 / CBS 113033)</name>
    <dbReference type="NCBI Taxonomy" id="1299270"/>
    <lineage>
        <taxon>Eukaryota</taxon>
        <taxon>Fungi</taxon>
        <taxon>Dikarya</taxon>
        <taxon>Basidiomycota</taxon>
        <taxon>Wallemiomycotina</taxon>
        <taxon>Wallemiomycetes</taxon>
        <taxon>Wallemiales</taxon>
        <taxon>Wallemiaceae</taxon>
        <taxon>Wallemia</taxon>
    </lineage>
</organism>
<dbReference type="InterPro" id="IPR023395">
    <property type="entry name" value="MCP_dom_sf"/>
</dbReference>
<evidence type="ECO:0000256" key="8">
    <source>
        <dbReference type="ARBA" id="ARBA00023128"/>
    </source>
</evidence>
<evidence type="ECO:0000256" key="3">
    <source>
        <dbReference type="ARBA" id="ARBA00022448"/>
    </source>
</evidence>
<dbReference type="HOGENOM" id="CLU_015166_14_3_1"/>
<evidence type="ECO:0000256" key="5">
    <source>
        <dbReference type="ARBA" id="ARBA00022737"/>
    </source>
</evidence>
<reference evidence="13" key="1">
    <citation type="journal article" date="2013" name="BMC Genomics">
        <title>Genome and transcriptome sequencing of the halophilic fungus Wallemia ichthyophaga: haloadaptations present and absent.</title>
        <authorList>
            <person name="Zajc J."/>
            <person name="Liu Y."/>
            <person name="Dai W."/>
            <person name="Yang Z."/>
            <person name="Hu J."/>
            <person name="Gostincar C."/>
            <person name="Gunde-Cimerman N."/>
        </authorList>
    </citation>
    <scope>NUCLEOTIDE SEQUENCE [LARGE SCALE GENOMIC DNA]</scope>
    <source>
        <strain evidence="13">EXF-994 / CBS 113033</strain>
    </source>
</reference>
<dbReference type="GO" id="GO:0005743">
    <property type="term" value="C:mitochondrial inner membrane"/>
    <property type="evidence" value="ECO:0007669"/>
    <property type="project" value="UniProtKB-SubCell"/>
</dbReference>
<dbReference type="OMA" id="KANCEDH"/>
<evidence type="ECO:0000256" key="4">
    <source>
        <dbReference type="ARBA" id="ARBA00022692"/>
    </source>
</evidence>
<dbReference type="OrthoDB" id="6703404at2759"/>
<name>R9ACI1_WALI9</name>
<dbReference type="eggNOG" id="KOG0755">
    <property type="taxonomic scope" value="Eukaryota"/>
</dbReference>
<evidence type="ECO:0000256" key="11">
    <source>
        <dbReference type="RuleBase" id="RU000488"/>
    </source>
</evidence>
<dbReference type="STRING" id="1299270.R9ACI1"/>
<evidence type="ECO:0000256" key="7">
    <source>
        <dbReference type="ARBA" id="ARBA00022989"/>
    </source>
</evidence>
<evidence type="ECO:0000256" key="1">
    <source>
        <dbReference type="ARBA" id="ARBA00004448"/>
    </source>
</evidence>
<keyword evidence="9 10" id="KW-0472">Membrane</keyword>
<keyword evidence="7" id="KW-1133">Transmembrane helix</keyword>
<evidence type="ECO:0000256" key="2">
    <source>
        <dbReference type="ARBA" id="ARBA00006375"/>
    </source>
</evidence>
<dbReference type="InterPro" id="IPR051508">
    <property type="entry name" value="Mito_Carrier_Antiporter"/>
</dbReference>
<evidence type="ECO:0000256" key="6">
    <source>
        <dbReference type="ARBA" id="ARBA00022792"/>
    </source>
</evidence>
<dbReference type="PANTHER" id="PTHR45928:SF1">
    <property type="entry name" value="RE38146P"/>
    <property type="match status" value="1"/>
</dbReference>
<dbReference type="AlphaFoldDB" id="R9ACI1"/>
<evidence type="ECO:0000313" key="12">
    <source>
        <dbReference type="EMBL" id="EOQ99779.1"/>
    </source>
</evidence>
<dbReference type="KEGG" id="wic:J056_001611"/>